<dbReference type="Gene3D" id="2.60.120.200">
    <property type="match status" value="6"/>
</dbReference>
<gene>
    <name evidence="10" type="ORF">LR394_20170</name>
</gene>
<feature type="compositionally biased region" description="Polar residues" evidence="8">
    <location>
        <begin position="166"/>
        <end position="180"/>
    </location>
</feature>
<dbReference type="InterPro" id="IPR051360">
    <property type="entry name" value="Neuronal_Pentraxin_Related"/>
</dbReference>
<dbReference type="GO" id="GO:0016798">
    <property type="term" value="F:hydrolase activity, acting on glycosyl bonds"/>
    <property type="evidence" value="ECO:0007669"/>
    <property type="project" value="UniProtKB-KW"/>
</dbReference>
<dbReference type="PANTHER" id="PTHR19277">
    <property type="entry name" value="PENTRAXIN"/>
    <property type="match status" value="1"/>
</dbReference>
<reference evidence="10" key="1">
    <citation type="submission" date="2021-11" db="EMBL/GenBank/DDBJ databases">
        <title>Streptomyces corallinus and Kineosporia corallina sp. nov., two new coral-derived marine actinobacteria.</title>
        <authorList>
            <person name="Buangrab K."/>
            <person name="Sutthacheep M."/>
            <person name="Yeemin T."/>
            <person name="Harunari E."/>
            <person name="Igarashi Y."/>
            <person name="Sripreechasak P."/>
            <person name="Kanchanasin P."/>
            <person name="Tanasupawat S."/>
            <person name="Phongsopitanun W."/>
        </authorList>
    </citation>
    <scope>NUCLEOTIDE SEQUENCE</scope>
    <source>
        <strain evidence="10">JCM 31032</strain>
    </source>
</reference>
<dbReference type="GO" id="GO:0046872">
    <property type="term" value="F:metal ion binding"/>
    <property type="evidence" value="ECO:0007669"/>
    <property type="project" value="UniProtKB-KW"/>
</dbReference>
<keyword evidence="3" id="KW-0732">Signal</keyword>
<feature type="region of interest" description="Disordered" evidence="8">
    <location>
        <begin position="155"/>
        <end position="181"/>
    </location>
</feature>
<feature type="region of interest" description="Disordered" evidence="8">
    <location>
        <begin position="1744"/>
        <end position="1765"/>
    </location>
</feature>
<protein>
    <submittedName>
        <fullName evidence="10">Fibronectin type III domain-containing protein</fullName>
    </submittedName>
</protein>
<feature type="domain" description="Fibronectin type-III" evidence="9">
    <location>
        <begin position="1279"/>
        <end position="1372"/>
    </location>
</feature>
<proteinExistence type="predicted"/>
<comment type="caution">
    <text evidence="10">The sequence shown here is derived from an EMBL/GenBank/DDBJ whole genome shotgun (WGS) entry which is preliminary data.</text>
</comment>
<dbReference type="Gene3D" id="2.60.40.10">
    <property type="entry name" value="Immunoglobulins"/>
    <property type="match status" value="6"/>
</dbReference>
<feature type="compositionally biased region" description="Low complexity" evidence="8">
    <location>
        <begin position="13"/>
        <end position="24"/>
    </location>
</feature>
<evidence type="ECO:0000256" key="7">
    <source>
        <dbReference type="ARBA" id="ARBA00023326"/>
    </source>
</evidence>
<evidence type="ECO:0000256" key="2">
    <source>
        <dbReference type="ARBA" id="ARBA00022723"/>
    </source>
</evidence>
<feature type="domain" description="Fibronectin type-III" evidence="9">
    <location>
        <begin position="644"/>
        <end position="743"/>
    </location>
</feature>
<keyword evidence="7" id="KW-0119">Carbohydrate metabolism</keyword>
<dbReference type="SMART" id="SM00060">
    <property type="entry name" value="FN3"/>
    <property type="match status" value="6"/>
</dbReference>
<evidence type="ECO:0000256" key="5">
    <source>
        <dbReference type="ARBA" id="ARBA00023157"/>
    </source>
</evidence>
<name>A0A9X1SV48_9ACTN</name>
<dbReference type="SUPFAM" id="SSF49265">
    <property type="entry name" value="Fibronectin type III"/>
    <property type="match status" value="3"/>
</dbReference>
<evidence type="ECO:0000256" key="6">
    <source>
        <dbReference type="ARBA" id="ARBA00023295"/>
    </source>
</evidence>
<keyword evidence="6" id="KW-0326">Glycosidase</keyword>
<keyword evidence="7" id="KW-0624">Polysaccharide degradation</keyword>
<keyword evidence="4" id="KW-0106">Calcium</keyword>
<dbReference type="Pfam" id="PF00041">
    <property type="entry name" value="fn3"/>
    <property type="match status" value="3"/>
</dbReference>
<dbReference type="PROSITE" id="PS50853">
    <property type="entry name" value="FN3"/>
    <property type="match status" value="6"/>
</dbReference>
<evidence type="ECO:0000259" key="9">
    <source>
        <dbReference type="PROSITE" id="PS50853"/>
    </source>
</evidence>
<dbReference type="InterPro" id="IPR003961">
    <property type="entry name" value="FN3_dom"/>
</dbReference>
<feature type="domain" description="Fibronectin type-III" evidence="9">
    <location>
        <begin position="330"/>
        <end position="424"/>
    </location>
</feature>
<dbReference type="InterPro" id="IPR006558">
    <property type="entry name" value="LamG-like"/>
</dbReference>
<dbReference type="Pfam" id="PF13385">
    <property type="entry name" value="Laminin_G_3"/>
    <property type="match status" value="6"/>
</dbReference>
<evidence type="ECO:0000313" key="11">
    <source>
        <dbReference type="Proteomes" id="UP001138997"/>
    </source>
</evidence>
<dbReference type="GO" id="GO:0000272">
    <property type="term" value="P:polysaccharide catabolic process"/>
    <property type="evidence" value="ECO:0007669"/>
    <property type="project" value="UniProtKB-KW"/>
</dbReference>
<evidence type="ECO:0000256" key="3">
    <source>
        <dbReference type="ARBA" id="ARBA00022729"/>
    </source>
</evidence>
<comment type="cofactor">
    <cofactor evidence="1">
        <name>Ca(2+)</name>
        <dbReference type="ChEBI" id="CHEBI:29108"/>
    </cofactor>
</comment>
<feature type="domain" description="Fibronectin type-III" evidence="9">
    <location>
        <begin position="959"/>
        <end position="1055"/>
    </location>
</feature>
<evidence type="ECO:0000256" key="8">
    <source>
        <dbReference type="SAM" id="MobiDB-lite"/>
    </source>
</evidence>
<evidence type="ECO:0000256" key="4">
    <source>
        <dbReference type="ARBA" id="ARBA00022837"/>
    </source>
</evidence>
<feature type="domain" description="Fibronectin type-III" evidence="9">
    <location>
        <begin position="12"/>
        <end position="106"/>
    </location>
</feature>
<evidence type="ECO:0000313" key="10">
    <source>
        <dbReference type="EMBL" id="MCD5313226.1"/>
    </source>
</evidence>
<dbReference type="InterPro" id="IPR013783">
    <property type="entry name" value="Ig-like_fold"/>
</dbReference>
<evidence type="ECO:0000256" key="1">
    <source>
        <dbReference type="ARBA" id="ARBA00001913"/>
    </source>
</evidence>
<keyword evidence="11" id="KW-1185">Reference proteome</keyword>
<dbReference type="InterPro" id="IPR013320">
    <property type="entry name" value="ConA-like_dom_sf"/>
</dbReference>
<dbReference type="CDD" id="cd00063">
    <property type="entry name" value="FN3"/>
    <property type="match status" value="4"/>
</dbReference>
<sequence length="1909" mass="196148">MAGTAQAADCDVPGAPASATATSPGSNQLKTTFGAAADNGTSIQGYIAQAYKGTTAGPAVAVAADATTATLTGVAAGTGWTVRVRAVSTCGNGAVRTSAAVTVAGAATTYASSVLASAPSAYYRLGEAESLEVGADSSATAATLRYGYTGQERSQAGALANDTDKSANANGSELGRSSLTLPDEDNARSVEAWFKPRDNNYRTIAQWGTHNTYRDFHVAAHPNWINVGTWSNEAWFPAPRALDDGVWHHLAVTASGDKVTAYLDGQLLGSRTLDQPIATRVDDNTLRLGDYGYHYPWYGGLDEVAVYSKELTSTEVSSHFAASGWSRPNPASRVSIAAASDNEAVVSWSLPTTASKPPASSYLVTAQNPEGVTQAQTVVAGTKTSARITGLAGDSAYSATVRPVNTYGLGTAATSPSSATVEGAATTYSSTVRADSPVAYYRLGEPNGVSLGGDSSVRNNQLQYRAERKAVADGALVGDSDGAVNTVDSPRGAGWSPARTPAGNSARSLEAWVRPATDGFHYVASWGTRESRREFGVAVEGKDVLLQDSASSVRFKGKKVLTDGSWHHLVLSYNGSKATVYIDGTSLGSVALTALRTLDSSGLWVGSNLNGDYRWYGALDEVAVYDKALSATQVQAHLAASGHQPPVLSGDVSVTPGANRITATWPEPTSGDTPTRYTVTAYKGTTPVNSIIVAGDVTTATIGDLPGGTAYTVAVQASSLYGDSARLTSPASTVTGSATTHSGSVLANSPIAYYRLGEETGVTSAADSSAYSANNAQQLVLTNPGIGGNGVLAAPDRGANANGNPLGNAPVSRLPQGDAPLSVGAWIKPSDSYNYRWVAGWGANGAGNGISFGYGDALLVADIGEGRVQFPTNRSLTDGAWHHVAYTVTGQNITAYLDGVSLGTRTFGTPRDIGGDKRLWVGSAPQNYYPAYGGLDEVAVFSTALTAAQVSAQFTTGGHPRPGQVGTVTASARPNGAAVSWTAPTATPDAVTDYLVKAFRGTTPVNAKVVPAGTTSTTLTGLVGASPYTVQVSAANAYGFGAARASAAVTPTGTTSTYASTVLSNSPSAYYRLGEPSNTNTYLADSSGRGANLRRHSSALGETGAIGEDADTAAACCGVTASGLVASLPKGNGSRTAEAWVKLTDTSERWLVGWGGDSERGFSVGVRPNAVLVRGNGQTQNFSTDVVEKSISDNNWHLITATYDSTTHEVTAYLDGVSLGSEAFTDPELTSTANSKLWLGADSTGNSQHYGGLDEVAIYPTALTAAQVEARVNASGHAVPGVVSLISASARENGAAVTWEAPTTGDTPTRYRVTAFRGSTPLNSVIVAPGTTNTLLTGLPGAVDYTIQVRAANSLGEGPAAVSTVIRPTGAATTYAAEVLTDAPKAYYRLSEATGSAGLADSSGRSITGSQSGTAGSWASFGGAGALRGDDDASASTTWNYEVARSTVRDLPGGDAARTLEGWARPGTTDDSYLIGYGSNSRDRGFSLGYVGESVVVNVGARELKFPAGRSLQNAWHHFATTYDGTSITAYLDGQSLGTKELTEPLYTTTDDDLLWIGSRHENYPGVHGDLDEVAVYSASLSAARIKAHFDNSGRSVPGTVPSVAATGGANRVTVTWATAPGADAATSYTITAVRSGGVVNAKTVAGNIRSTVISGLPGGSAHTVKVTANNEFGSGPSGTGVTATPTGGTSTYVTQVQALNPLAYYRLGDSTGSPSLADSSGKGSQLIPYYGTTLGVAGAVRNDPDTSASGNNSTPIGRSVVPDLPKGTGARSVEYWVKRTDGNHRWDVAWGDSETGRAFAIGVSGSNLTVDSYYNALTFATGKDLVDGAWHHVVVTYNGTSVTAYLDGASLGAQTFSTRLRTANVDNRLFVGSDHEGNTGFSGGIDEVAIFGTVLTAAQVSAHYTSGR</sequence>
<accession>A0A9X1SV48</accession>
<organism evidence="10 11">
    <name type="scientific">Kineosporia babensis</name>
    <dbReference type="NCBI Taxonomy" id="499548"/>
    <lineage>
        <taxon>Bacteria</taxon>
        <taxon>Bacillati</taxon>
        <taxon>Actinomycetota</taxon>
        <taxon>Actinomycetes</taxon>
        <taxon>Kineosporiales</taxon>
        <taxon>Kineosporiaceae</taxon>
        <taxon>Kineosporia</taxon>
    </lineage>
</organism>
<feature type="region of interest" description="Disordered" evidence="8">
    <location>
        <begin position="1"/>
        <end position="24"/>
    </location>
</feature>
<feature type="region of interest" description="Disordered" evidence="8">
    <location>
        <begin position="1396"/>
        <end position="1415"/>
    </location>
</feature>
<dbReference type="RefSeq" id="WP_231444223.1">
    <property type="nucleotide sequence ID" value="NZ_JAJOMB010000011.1"/>
</dbReference>
<feature type="compositionally biased region" description="Polar residues" evidence="8">
    <location>
        <begin position="1746"/>
        <end position="1757"/>
    </location>
</feature>
<dbReference type="SMART" id="SM00560">
    <property type="entry name" value="LamGL"/>
    <property type="match status" value="3"/>
</dbReference>
<feature type="domain" description="Fibronectin type-III" evidence="9">
    <location>
        <begin position="1598"/>
        <end position="1690"/>
    </location>
</feature>
<keyword evidence="6" id="KW-0378">Hydrolase</keyword>
<dbReference type="EMBL" id="JAJOMB010000011">
    <property type="protein sequence ID" value="MCD5313226.1"/>
    <property type="molecule type" value="Genomic_DNA"/>
</dbReference>
<dbReference type="Proteomes" id="UP001138997">
    <property type="component" value="Unassembled WGS sequence"/>
</dbReference>
<dbReference type="InterPro" id="IPR036116">
    <property type="entry name" value="FN3_sf"/>
</dbReference>
<keyword evidence="5" id="KW-1015">Disulfide bond</keyword>
<dbReference type="PANTHER" id="PTHR19277:SF125">
    <property type="entry name" value="B6"/>
    <property type="match status" value="1"/>
</dbReference>
<dbReference type="SUPFAM" id="SSF49899">
    <property type="entry name" value="Concanavalin A-like lectins/glucanases"/>
    <property type="match status" value="6"/>
</dbReference>
<keyword evidence="2" id="KW-0479">Metal-binding</keyword>